<gene>
    <name evidence="1" type="ORF">PPENT_87.1.T0570190</name>
</gene>
<proteinExistence type="predicted"/>
<sequence length="42" mass="4960">MDFGYLMIKSKPKNGLKNSQKLEKKQEIIFARSALEKIKQNY</sequence>
<evidence type="ECO:0000313" key="1">
    <source>
        <dbReference type="EMBL" id="CAD8172628.1"/>
    </source>
</evidence>
<dbReference type="EMBL" id="CAJJDO010000057">
    <property type="protein sequence ID" value="CAD8172628.1"/>
    <property type="molecule type" value="Genomic_DNA"/>
</dbReference>
<accession>A0A8S1V4W1</accession>
<dbReference type="Proteomes" id="UP000689195">
    <property type="component" value="Unassembled WGS sequence"/>
</dbReference>
<protein>
    <submittedName>
        <fullName evidence="1">Uncharacterized protein</fullName>
    </submittedName>
</protein>
<name>A0A8S1V4W1_9CILI</name>
<dbReference type="AlphaFoldDB" id="A0A8S1V4W1"/>
<organism evidence="1 2">
    <name type="scientific">Paramecium pentaurelia</name>
    <dbReference type="NCBI Taxonomy" id="43138"/>
    <lineage>
        <taxon>Eukaryota</taxon>
        <taxon>Sar</taxon>
        <taxon>Alveolata</taxon>
        <taxon>Ciliophora</taxon>
        <taxon>Intramacronucleata</taxon>
        <taxon>Oligohymenophorea</taxon>
        <taxon>Peniculida</taxon>
        <taxon>Parameciidae</taxon>
        <taxon>Paramecium</taxon>
    </lineage>
</organism>
<evidence type="ECO:0000313" key="2">
    <source>
        <dbReference type="Proteomes" id="UP000689195"/>
    </source>
</evidence>
<comment type="caution">
    <text evidence="1">The sequence shown here is derived from an EMBL/GenBank/DDBJ whole genome shotgun (WGS) entry which is preliminary data.</text>
</comment>
<keyword evidence="2" id="KW-1185">Reference proteome</keyword>
<reference evidence="1" key="1">
    <citation type="submission" date="2021-01" db="EMBL/GenBank/DDBJ databases">
        <authorList>
            <consortium name="Genoscope - CEA"/>
            <person name="William W."/>
        </authorList>
    </citation>
    <scope>NUCLEOTIDE SEQUENCE</scope>
</reference>